<evidence type="ECO:0000313" key="5">
    <source>
        <dbReference type="Proteomes" id="UP001146469"/>
    </source>
</evidence>
<dbReference type="Proteomes" id="UP001146469">
    <property type="component" value="Unassembled WGS sequence"/>
</dbReference>
<comment type="caution">
    <text evidence="4">The sequence shown here is derived from an EMBL/GenBank/DDBJ whole genome shotgun (WGS) entry which is preliminary data.</text>
</comment>
<dbReference type="SUPFAM" id="SSF53807">
    <property type="entry name" value="Helical backbone' metal receptor"/>
    <property type="match status" value="1"/>
</dbReference>
<organism evidence="4 5">
    <name type="scientific">Corynebacterium evansiae</name>
    <dbReference type="NCBI Taxonomy" id="2913499"/>
    <lineage>
        <taxon>Bacteria</taxon>
        <taxon>Bacillati</taxon>
        <taxon>Actinomycetota</taxon>
        <taxon>Actinomycetes</taxon>
        <taxon>Mycobacteriales</taxon>
        <taxon>Corynebacteriaceae</taxon>
        <taxon>Corynebacterium</taxon>
    </lineage>
</organism>
<dbReference type="InterPro" id="IPR002491">
    <property type="entry name" value="ABC_transptr_periplasmic_BD"/>
</dbReference>
<dbReference type="Pfam" id="PF01497">
    <property type="entry name" value="Peripla_BP_2"/>
    <property type="match status" value="1"/>
</dbReference>
<dbReference type="PANTHER" id="PTHR30535">
    <property type="entry name" value="VITAMIN B12-BINDING PROTEIN"/>
    <property type="match status" value="1"/>
</dbReference>
<accession>A0A9X3LPB8</accession>
<dbReference type="PANTHER" id="PTHR30535:SF34">
    <property type="entry name" value="MOLYBDATE-BINDING PROTEIN MOLA"/>
    <property type="match status" value="1"/>
</dbReference>
<dbReference type="InterPro" id="IPR050902">
    <property type="entry name" value="ABC_Transporter_SBP"/>
</dbReference>
<protein>
    <submittedName>
        <fullName evidence="4">ABC transporter substrate-binding protein</fullName>
    </submittedName>
</protein>
<reference evidence="4" key="1">
    <citation type="submission" date="2022-02" db="EMBL/GenBank/DDBJ databases">
        <title>Corynebacterium sp. from urogenital microbiome.</title>
        <authorList>
            <person name="Cappelli E.A."/>
            <person name="Ribeiro T.G."/>
            <person name="Peixe L."/>
        </authorList>
    </citation>
    <scope>NUCLEOTIDE SEQUENCE</scope>
    <source>
        <strain evidence="4">C8Ua_174</strain>
    </source>
</reference>
<dbReference type="Gene3D" id="3.40.50.1980">
    <property type="entry name" value="Nitrogenase molybdenum iron protein domain"/>
    <property type="match status" value="2"/>
</dbReference>
<evidence type="ECO:0000256" key="2">
    <source>
        <dbReference type="SAM" id="SignalP"/>
    </source>
</evidence>
<dbReference type="EMBL" id="JAKMUT010000004">
    <property type="protein sequence ID" value="MCZ9289748.1"/>
    <property type="molecule type" value="Genomic_DNA"/>
</dbReference>
<feature type="chain" id="PRO_5040737269" evidence="2">
    <location>
        <begin position="24"/>
        <end position="395"/>
    </location>
</feature>
<dbReference type="PROSITE" id="PS50983">
    <property type="entry name" value="FE_B12_PBP"/>
    <property type="match status" value="1"/>
</dbReference>
<comment type="similarity">
    <text evidence="1">Belongs to the bacterial solute-binding protein 8 family.</text>
</comment>
<feature type="domain" description="Fe/B12 periplasmic-binding" evidence="3">
    <location>
        <begin position="54"/>
        <end position="367"/>
    </location>
</feature>
<dbReference type="CDD" id="cd01139">
    <property type="entry name" value="TroA_f"/>
    <property type="match status" value="1"/>
</dbReference>
<sequence>MRFSPLRKACVAVVAATATLGLAACGAAGTSNSESSDGANGSGNAVTITDVTGRQVHLDSQPKKVLLAEGRGLFATSLLNKENPTENVVAIGSDLHKAAPSYEAKLSAVHKQYNDLPTVGNIAKGDVSVEALLSHKPDITVLSLDHKKAAEESGLLKKMDQSGLKYVFSDFRQKPLENTTKTIAMYGQLFGKEDKAKEFNDFYDSKVKDITDRVSAAKNKPKTLVWRAAGMKDCCSTVKDSNLGDLVNAAGGKNMGDELLDTESGDLTAEKILAEQPEQIIATGGSWAKDPDEPEVLPHVELGYRAQPATAEKTLKGLLSTPGFTALKAPKKGNLHAAYHQFYDSPLNVFALEQFAQWLHPELFQDVDVERDFADFHKKWMPFEYSGTFFISAKS</sequence>
<dbReference type="AlphaFoldDB" id="A0A9X3LPB8"/>
<keyword evidence="2" id="KW-0732">Signal</keyword>
<gene>
    <name evidence="4" type="ORF">L8V00_05960</name>
</gene>
<feature type="signal peptide" evidence="2">
    <location>
        <begin position="1"/>
        <end position="23"/>
    </location>
</feature>
<evidence type="ECO:0000313" key="4">
    <source>
        <dbReference type="EMBL" id="MCZ9289748.1"/>
    </source>
</evidence>
<dbReference type="RefSeq" id="WP_269944496.1">
    <property type="nucleotide sequence ID" value="NZ_JAKMUT010000004.1"/>
</dbReference>
<dbReference type="PROSITE" id="PS51257">
    <property type="entry name" value="PROKAR_LIPOPROTEIN"/>
    <property type="match status" value="1"/>
</dbReference>
<name>A0A9X3LPB8_9CORY</name>
<evidence type="ECO:0000256" key="1">
    <source>
        <dbReference type="ARBA" id="ARBA00008814"/>
    </source>
</evidence>
<keyword evidence="5" id="KW-1185">Reference proteome</keyword>
<proteinExistence type="inferred from homology"/>
<evidence type="ECO:0000259" key="3">
    <source>
        <dbReference type="PROSITE" id="PS50983"/>
    </source>
</evidence>